<proteinExistence type="predicted"/>
<organism evidence="1 2">
    <name type="scientific">Solanum verrucosum</name>
    <dbReference type="NCBI Taxonomy" id="315347"/>
    <lineage>
        <taxon>Eukaryota</taxon>
        <taxon>Viridiplantae</taxon>
        <taxon>Streptophyta</taxon>
        <taxon>Embryophyta</taxon>
        <taxon>Tracheophyta</taxon>
        <taxon>Spermatophyta</taxon>
        <taxon>Magnoliopsida</taxon>
        <taxon>eudicotyledons</taxon>
        <taxon>Gunneridae</taxon>
        <taxon>Pentapetalae</taxon>
        <taxon>asterids</taxon>
        <taxon>lamiids</taxon>
        <taxon>Solanales</taxon>
        <taxon>Solanaceae</taxon>
        <taxon>Solanoideae</taxon>
        <taxon>Solaneae</taxon>
        <taxon>Solanum</taxon>
    </lineage>
</organism>
<sequence>MQNGKVIAYAFRQLKYVFSQKELNLRQRRWLELLKDYDMSIFYHPCNANV</sequence>
<dbReference type="AlphaFoldDB" id="A0AAF0QQ18"/>
<feature type="non-terminal residue" evidence="1">
    <location>
        <position position="50"/>
    </location>
</feature>
<keyword evidence="2" id="KW-1185">Reference proteome</keyword>
<name>A0AAF0QQ18_SOLVR</name>
<evidence type="ECO:0008006" key="3">
    <source>
        <dbReference type="Google" id="ProtNLM"/>
    </source>
</evidence>
<evidence type="ECO:0000313" key="2">
    <source>
        <dbReference type="Proteomes" id="UP001234989"/>
    </source>
</evidence>
<protein>
    <recommendedName>
        <fullName evidence="3">Reverse transcriptase RNase H-like domain-containing protein</fullName>
    </recommendedName>
</protein>
<accession>A0AAF0QQ18</accession>
<reference evidence="1" key="1">
    <citation type="submission" date="2023-08" db="EMBL/GenBank/DDBJ databases">
        <title>A de novo genome assembly of Solanum verrucosum Schlechtendal, a Mexican diploid species geographically isolated from the other diploid A-genome species in potato relatives.</title>
        <authorList>
            <person name="Hosaka K."/>
        </authorList>
    </citation>
    <scope>NUCLEOTIDE SEQUENCE</scope>
    <source>
        <tissue evidence="1">Young leaves</tissue>
    </source>
</reference>
<dbReference type="Proteomes" id="UP001234989">
    <property type="component" value="Chromosome 4"/>
</dbReference>
<dbReference type="EMBL" id="CP133615">
    <property type="protein sequence ID" value="WMV23929.1"/>
    <property type="molecule type" value="Genomic_DNA"/>
</dbReference>
<gene>
    <name evidence="1" type="ORF">MTR67_017314</name>
</gene>
<evidence type="ECO:0000313" key="1">
    <source>
        <dbReference type="EMBL" id="WMV23929.1"/>
    </source>
</evidence>